<dbReference type="Proteomes" id="UP000791440">
    <property type="component" value="Unassembled WGS sequence"/>
</dbReference>
<organism evidence="2 3">
    <name type="scientific">Manduca sexta</name>
    <name type="common">Tobacco hawkmoth</name>
    <name type="synonym">Tobacco hornworm</name>
    <dbReference type="NCBI Taxonomy" id="7130"/>
    <lineage>
        <taxon>Eukaryota</taxon>
        <taxon>Metazoa</taxon>
        <taxon>Ecdysozoa</taxon>
        <taxon>Arthropoda</taxon>
        <taxon>Hexapoda</taxon>
        <taxon>Insecta</taxon>
        <taxon>Pterygota</taxon>
        <taxon>Neoptera</taxon>
        <taxon>Endopterygota</taxon>
        <taxon>Lepidoptera</taxon>
        <taxon>Glossata</taxon>
        <taxon>Ditrysia</taxon>
        <taxon>Bombycoidea</taxon>
        <taxon>Sphingidae</taxon>
        <taxon>Sphinginae</taxon>
        <taxon>Sphingini</taxon>
        <taxon>Manduca</taxon>
    </lineage>
</organism>
<feature type="signal peptide" evidence="1">
    <location>
        <begin position="1"/>
        <end position="21"/>
    </location>
</feature>
<dbReference type="AlphaFoldDB" id="A0A921YSM1"/>
<reference evidence="2" key="2">
    <citation type="submission" date="2020-12" db="EMBL/GenBank/DDBJ databases">
        <authorList>
            <person name="Kanost M."/>
        </authorList>
    </citation>
    <scope>NUCLEOTIDE SEQUENCE</scope>
</reference>
<gene>
    <name evidence="2" type="ORF">O3G_MSEX003512</name>
</gene>
<evidence type="ECO:0000313" key="3">
    <source>
        <dbReference type="Proteomes" id="UP000791440"/>
    </source>
</evidence>
<name>A0A921YSM1_MANSE</name>
<comment type="caution">
    <text evidence="2">The sequence shown here is derived from an EMBL/GenBank/DDBJ whole genome shotgun (WGS) entry which is preliminary data.</text>
</comment>
<sequence length="124" mass="13277">MCTGCCAAVSLLCALCHSASSAECVSALTPGLQLAAHHARHHPALVPALRKLEETVQTPTLAQYKPAIEALLHTVAGPSAEVSREPARPATNLHAAQEVGRRVTQMFQQSKTNMNLQNIFKKKT</sequence>
<feature type="chain" id="PRO_5037064966" evidence="1">
    <location>
        <begin position="22"/>
        <end position="124"/>
    </location>
</feature>
<evidence type="ECO:0000256" key="1">
    <source>
        <dbReference type="SAM" id="SignalP"/>
    </source>
</evidence>
<proteinExistence type="predicted"/>
<keyword evidence="3" id="KW-1185">Reference proteome</keyword>
<dbReference type="EMBL" id="JH668313">
    <property type="protein sequence ID" value="KAG6444792.1"/>
    <property type="molecule type" value="Genomic_DNA"/>
</dbReference>
<accession>A0A921YSM1</accession>
<evidence type="ECO:0000313" key="2">
    <source>
        <dbReference type="EMBL" id="KAG6444792.1"/>
    </source>
</evidence>
<protein>
    <submittedName>
        <fullName evidence="2">Uncharacterized protein</fullName>
    </submittedName>
</protein>
<reference evidence="2" key="1">
    <citation type="journal article" date="2016" name="Insect Biochem. Mol. Biol.">
        <title>Multifaceted biological insights from a draft genome sequence of the tobacco hornworm moth, Manduca sexta.</title>
        <authorList>
            <person name="Kanost M.R."/>
            <person name="Arrese E.L."/>
            <person name="Cao X."/>
            <person name="Chen Y.R."/>
            <person name="Chellapilla S."/>
            <person name="Goldsmith M.R."/>
            <person name="Grosse-Wilde E."/>
            <person name="Heckel D.G."/>
            <person name="Herndon N."/>
            <person name="Jiang H."/>
            <person name="Papanicolaou A."/>
            <person name="Qu J."/>
            <person name="Soulages J.L."/>
            <person name="Vogel H."/>
            <person name="Walters J."/>
            <person name="Waterhouse R.M."/>
            <person name="Ahn S.J."/>
            <person name="Almeida F.C."/>
            <person name="An C."/>
            <person name="Aqrawi P."/>
            <person name="Bretschneider A."/>
            <person name="Bryant W.B."/>
            <person name="Bucks S."/>
            <person name="Chao H."/>
            <person name="Chevignon G."/>
            <person name="Christen J.M."/>
            <person name="Clarke D.F."/>
            <person name="Dittmer N.T."/>
            <person name="Ferguson L.C.F."/>
            <person name="Garavelou S."/>
            <person name="Gordon K.H.J."/>
            <person name="Gunaratna R.T."/>
            <person name="Han Y."/>
            <person name="Hauser F."/>
            <person name="He Y."/>
            <person name="Heidel-Fischer H."/>
            <person name="Hirsh A."/>
            <person name="Hu Y."/>
            <person name="Jiang H."/>
            <person name="Kalra D."/>
            <person name="Klinner C."/>
            <person name="Konig C."/>
            <person name="Kovar C."/>
            <person name="Kroll A.R."/>
            <person name="Kuwar S.S."/>
            <person name="Lee S.L."/>
            <person name="Lehman R."/>
            <person name="Li K."/>
            <person name="Li Z."/>
            <person name="Liang H."/>
            <person name="Lovelace S."/>
            <person name="Lu Z."/>
            <person name="Mansfield J.H."/>
            <person name="McCulloch K.J."/>
            <person name="Mathew T."/>
            <person name="Morton B."/>
            <person name="Muzny D.M."/>
            <person name="Neunemann D."/>
            <person name="Ongeri F."/>
            <person name="Pauchet Y."/>
            <person name="Pu L.L."/>
            <person name="Pyrousis I."/>
            <person name="Rao X.J."/>
            <person name="Redding A."/>
            <person name="Roesel C."/>
            <person name="Sanchez-Gracia A."/>
            <person name="Schaack S."/>
            <person name="Shukla A."/>
            <person name="Tetreau G."/>
            <person name="Wang Y."/>
            <person name="Xiong G.H."/>
            <person name="Traut W."/>
            <person name="Walsh T.K."/>
            <person name="Worley K.C."/>
            <person name="Wu D."/>
            <person name="Wu W."/>
            <person name="Wu Y.Q."/>
            <person name="Zhang X."/>
            <person name="Zou Z."/>
            <person name="Zucker H."/>
            <person name="Briscoe A.D."/>
            <person name="Burmester T."/>
            <person name="Clem R.J."/>
            <person name="Feyereisen R."/>
            <person name="Grimmelikhuijzen C.J.P."/>
            <person name="Hamodrakas S.J."/>
            <person name="Hansson B.S."/>
            <person name="Huguet E."/>
            <person name="Jermiin L.S."/>
            <person name="Lan Q."/>
            <person name="Lehman H.K."/>
            <person name="Lorenzen M."/>
            <person name="Merzendorfer H."/>
            <person name="Michalopoulos I."/>
            <person name="Morton D.B."/>
            <person name="Muthukrishnan S."/>
            <person name="Oakeshott J.G."/>
            <person name="Palmer W."/>
            <person name="Park Y."/>
            <person name="Passarelli A.L."/>
            <person name="Rozas J."/>
            <person name="Schwartz L.M."/>
            <person name="Smith W."/>
            <person name="Southgate A."/>
            <person name="Vilcinskas A."/>
            <person name="Vogt R."/>
            <person name="Wang P."/>
            <person name="Werren J."/>
            <person name="Yu X.Q."/>
            <person name="Zhou J.J."/>
            <person name="Brown S.J."/>
            <person name="Scherer S.E."/>
            <person name="Richards S."/>
            <person name="Blissard G.W."/>
        </authorList>
    </citation>
    <scope>NUCLEOTIDE SEQUENCE</scope>
</reference>
<keyword evidence="1" id="KW-0732">Signal</keyword>